<accession>A0A1E3SWC5</accession>
<feature type="region of interest" description="Disordered" evidence="1">
    <location>
        <begin position="102"/>
        <end position="125"/>
    </location>
</feature>
<dbReference type="Proteomes" id="UP000094224">
    <property type="component" value="Unassembled WGS sequence"/>
</dbReference>
<proteinExistence type="predicted"/>
<keyword evidence="3" id="KW-1185">Reference proteome</keyword>
<reference evidence="3" key="1">
    <citation type="submission" date="2016-09" db="EMBL/GenBank/DDBJ databases">
        <authorList>
            <person name="Greninger A.L."/>
            <person name="Jerome K.R."/>
            <person name="Mcnair B."/>
            <person name="Wallis C."/>
            <person name="Fang F."/>
        </authorList>
    </citation>
    <scope>NUCLEOTIDE SEQUENCE [LARGE SCALE GENOMIC DNA]</scope>
    <source>
        <strain evidence="3">BC1_M4</strain>
    </source>
</reference>
<sequence length="148" mass="15710">MTHQECTNATSRPVRADDALRYAAAKLRALLDGEPCQPDDEADEWMAVESGAAAAQTARAVLAVLDQALTGDPTRYSDGRLVESTADCVPAGSGITAHHVWHPDPAGEEPASSGAALPDDPDGQSLGFFEVLTEPATQQLRAYLIRPW</sequence>
<evidence type="ECO:0000313" key="3">
    <source>
        <dbReference type="Proteomes" id="UP000094224"/>
    </source>
</evidence>
<evidence type="ECO:0000313" key="2">
    <source>
        <dbReference type="EMBL" id="ODR06422.1"/>
    </source>
</evidence>
<name>A0A1E3SWC5_9MYCO</name>
<gene>
    <name evidence="2" type="ORF">BHQ21_11575</name>
</gene>
<dbReference type="RefSeq" id="WP_069400430.1">
    <property type="nucleotide sequence ID" value="NZ_MIHC01000017.1"/>
</dbReference>
<comment type="caution">
    <text evidence="2">The sequence shown here is derived from an EMBL/GenBank/DDBJ whole genome shotgun (WGS) entry which is preliminary data.</text>
</comment>
<dbReference type="EMBL" id="MIHC01000017">
    <property type="protein sequence ID" value="ODR06422.1"/>
    <property type="molecule type" value="Genomic_DNA"/>
</dbReference>
<organism evidence="2 3">
    <name type="scientific">Mycobacterium sherrisii</name>
    <dbReference type="NCBI Taxonomy" id="243061"/>
    <lineage>
        <taxon>Bacteria</taxon>
        <taxon>Bacillati</taxon>
        <taxon>Actinomycetota</taxon>
        <taxon>Actinomycetes</taxon>
        <taxon>Mycobacteriales</taxon>
        <taxon>Mycobacteriaceae</taxon>
        <taxon>Mycobacterium</taxon>
        <taxon>Mycobacterium simiae complex</taxon>
    </lineage>
</organism>
<evidence type="ECO:0000256" key="1">
    <source>
        <dbReference type="SAM" id="MobiDB-lite"/>
    </source>
</evidence>
<protein>
    <submittedName>
        <fullName evidence="2">Uncharacterized protein</fullName>
    </submittedName>
</protein>
<dbReference type="AlphaFoldDB" id="A0A1E3SWC5"/>